<keyword evidence="2" id="KW-1185">Reference proteome</keyword>
<gene>
    <name evidence="1" type="ORF">EJD98_25515</name>
</gene>
<dbReference type="Proteomes" id="UP000297792">
    <property type="component" value="Unassembled WGS sequence"/>
</dbReference>
<reference evidence="1 2" key="1">
    <citation type="submission" date="2018-12" db="EMBL/GenBank/DDBJ databases">
        <title>Draft genome sequences of Mycolicibacterium peregrinum isolated from a pig with lymphadenitis and from soil on the same Japanese pig farm.</title>
        <authorList>
            <person name="Komatsu T."/>
            <person name="Ohya K."/>
            <person name="Sawai K."/>
            <person name="Odoi J.O."/>
            <person name="Otsu K."/>
            <person name="Ota A."/>
            <person name="Ito T."/>
            <person name="Kawai M."/>
            <person name="Maruyama F."/>
        </authorList>
    </citation>
    <scope>NUCLEOTIDE SEQUENCE [LARGE SCALE GENOMIC DNA]</scope>
    <source>
        <strain evidence="1 2">138</strain>
    </source>
</reference>
<accession>A0A4Z0HHW3</accession>
<dbReference type="EMBL" id="RWKA01000018">
    <property type="protein sequence ID" value="TGB37911.1"/>
    <property type="molecule type" value="Genomic_DNA"/>
</dbReference>
<sequence length="79" mass="8987">MTEQLAFDYSLPLEPGEVRQHAVVFIAQGGPQAGELTYQPETEHHTPVWLEWFATEYLPPEAKARLMSRTVTCGPWEES</sequence>
<evidence type="ECO:0000313" key="2">
    <source>
        <dbReference type="Proteomes" id="UP000297792"/>
    </source>
</evidence>
<protein>
    <submittedName>
        <fullName evidence="1">Uncharacterized protein</fullName>
    </submittedName>
</protein>
<organism evidence="1 2">
    <name type="scientific">Mycolicibacterium peregrinum</name>
    <name type="common">Mycobacterium peregrinum</name>
    <dbReference type="NCBI Taxonomy" id="43304"/>
    <lineage>
        <taxon>Bacteria</taxon>
        <taxon>Bacillati</taxon>
        <taxon>Actinomycetota</taxon>
        <taxon>Actinomycetes</taxon>
        <taxon>Mycobacteriales</taxon>
        <taxon>Mycobacteriaceae</taxon>
        <taxon>Mycolicibacterium</taxon>
    </lineage>
</organism>
<evidence type="ECO:0000313" key="1">
    <source>
        <dbReference type="EMBL" id="TGB37911.1"/>
    </source>
</evidence>
<comment type="caution">
    <text evidence="1">The sequence shown here is derived from an EMBL/GenBank/DDBJ whole genome shotgun (WGS) entry which is preliminary data.</text>
</comment>
<name>A0A4Z0HHW3_MYCPR</name>
<dbReference type="AlphaFoldDB" id="A0A4Z0HHW3"/>
<proteinExistence type="predicted"/>
<dbReference type="RefSeq" id="WP_135361655.1">
    <property type="nucleotide sequence ID" value="NZ_RWJZ01000016.1"/>
</dbReference>